<reference evidence="2" key="1">
    <citation type="submission" date="2021-01" db="EMBL/GenBank/DDBJ databases">
        <authorList>
            <person name="Corre E."/>
            <person name="Pelletier E."/>
            <person name="Niang G."/>
            <person name="Scheremetjew M."/>
            <person name="Finn R."/>
            <person name="Kale V."/>
            <person name="Holt S."/>
            <person name="Cochrane G."/>
            <person name="Meng A."/>
            <person name="Brown T."/>
            <person name="Cohen L."/>
        </authorList>
    </citation>
    <scope>NUCLEOTIDE SEQUENCE</scope>
    <source>
        <strain evidence="2">CCMP2058</strain>
    </source>
</reference>
<evidence type="ECO:0000313" key="2">
    <source>
        <dbReference type="EMBL" id="CAD8441686.1"/>
    </source>
</evidence>
<dbReference type="PANTHER" id="PTHR36740:SF1">
    <property type="entry name" value="PRC-BARREL DOMAIN-CONTAINING PROTEIN"/>
    <property type="match status" value="1"/>
</dbReference>
<protein>
    <recommendedName>
        <fullName evidence="3">PRC-barrel domain-containing protein</fullName>
    </recommendedName>
</protein>
<dbReference type="EMBL" id="HBEM01009161">
    <property type="protein sequence ID" value="CAD8441686.1"/>
    <property type="molecule type" value="Transcribed_RNA"/>
</dbReference>
<gene>
    <name evidence="2" type="ORF">LAMO00422_LOCUS6402</name>
</gene>
<dbReference type="PANTHER" id="PTHR36740">
    <property type="entry name" value="PRC DOMAIN-CONTAINING PROTEIN"/>
    <property type="match status" value="1"/>
</dbReference>
<feature type="region of interest" description="Disordered" evidence="1">
    <location>
        <begin position="195"/>
        <end position="263"/>
    </location>
</feature>
<accession>A0A7S0D2J9</accession>
<dbReference type="AlphaFoldDB" id="A0A7S0D2J9"/>
<name>A0A7S0D2J9_9EUKA</name>
<feature type="compositionally biased region" description="Basic and acidic residues" evidence="1">
    <location>
        <begin position="195"/>
        <end position="211"/>
    </location>
</feature>
<evidence type="ECO:0000256" key="1">
    <source>
        <dbReference type="SAM" id="MobiDB-lite"/>
    </source>
</evidence>
<organism evidence="2">
    <name type="scientific">Amorphochlora amoebiformis</name>
    <dbReference type="NCBI Taxonomy" id="1561963"/>
    <lineage>
        <taxon>Eukaryota</taxon>
        <taxon>Sar</taxon>
        <taxon>Rhizaria</taxon>
        <taxon>Cercozoa</taxon>
        <taxon>Chlorarachniophyceae</taxon>
        <taxon>Amorphochlora</taxon>
    </lineage>
</organism>
<proteinExistence type="predicted"/>
<sequence>MDDAMGYGHLLGHSVVSGTGGFEGKVRDFIFGFKTGRIERIKFDYSGSTLLPEPLVTVKSVEIQDVLSLEGERVYIKDSSYAVTERIGTLDGPIRFLVNAVDDPEGILDYETRYRLWEQEWGKQYREFYGRDPVRPHYLPPPVPLPVDEPYESSPSFHRALPEPQEAAPVHSREGGSNESLTAFVDAVLLAEEGKGEKTEGGMEKRLEKKYTGHPKSSSLQGSFGMGTNGGRRPRISTSATHGDQESEPSSNNNPTKASVEEP</sequence>
<feature type="region of interest" description="Disordered" evidence="1">
    <location>
        <begin position="145"/>
        <end position="179"/>
    </location>
</feature>
<evidence type="ECO:0008006" key="3">
    <source>
        <dbReference type="Google" id="ProtNLM"/>
    </source>
</evidence>
<feature type="compositionally biased region" description="Polar residues" evidence="1">
    <location>
        <begin position="236"/>
        <end position="257"/>
    </location>
</feature>